<organism evidence="1 2">
    <name type="scientific">Carpinus fangiana</name>
    <dbReference type="NCBI Taxonomy" id="176857"/>
    <lineage>
        <taxon>Eukaryota</taxon>
        <taxon>Viridiplantae</taxon>
        <taxon>Streptophyta</taxon>
        <taxon>Embryophyta</taxon>
        <taxon>Tracheophyta</taxon>
        <taxon>Spermatophyta</taxon>
        <taxon>Magnoliopsida</taxon>
        <taxon>eudicotyledons</taxon>
        <taxon>Gunneridae</taxon>
        <taxon>Pentapetalae</taxon>
        <taxon>rosids</taxon>
        <taxon>fabids</taxon>
        <taxon>Fagales</taxon>
        <taxon>Betulaceae</taxon>
        <taxon>Carpinus</taxon>
    </lineage>
</organism>
<evidence type="ECO:0000313" key="1">
    <source>
        <dbReference type="EMBL" id="KAB8837591.1"/>
    </source>
</evidence>
<name>A0A5N6L4Y5_9ROSI</name>
<accession>A0A5N6L4Y5</accession>
<comment type="caution">
    <text evidence="1">The sequence shown here is derived from an EMBL/GenBank/DDBJ whole genome shotgun (WGS) entry which is preliminary data.</text>
</comment>
<dbReference type="Proteomes" id="UP000327013">
    <property type="component" value="Unassembled WGS sequence"/>
</dbReference>
<dbReference type="AlphaFoldDB" id="A0A5N6L4Y5"/>
<reference evidence="1 2" key="1">
    <citation type="submission" date="2019-06" db="EMBL/GenBank/DDBJ databases">
        <title>A chromosomal-level reference genome of Carpinus fangiana (Coryloideae, Betulaceae).</title>
        <authorList>
            <person name="Yang X."/>
            <person name="Wang Z."/>
            <person name="Zhang L."/>
            <person name="Hao G."/>
            <person name="Liu J."/>
            <person name="Yang Y."/>
        </authorList>
    </citation>
    <scope>NUCLEOTIDE SEQUENCE [LARGE SCALE GENOMIC DNA]</scope>
    <source>
        <strain evidence="1">Cfa_2016G</strain>
        <tissue evidence="1">Leaf</tissue>
    </source>
</reference>
<dbReference type="EMBL" id="VIBQ01000113">
    <property type="protein sequence ID" value="KAB8837591.1"/>
    <property type="molecule type" value="Genomic_DNA"/>
</dbReference>
<gene>
    <name evidence="1" type="ORF">FH972_026762</name>
</gene>
<sequence length="108" mass="11818">MISLVMARSKEGVNIAYVLVTNASPIAIIAHKINLKAVKASFRLSLLERNGINRWMKTAELDNTMDKVSVITNALKEAFLLRSTEPGCEPSPPTTSSLFLILLPPLVL</sequence>
<evidence type="ECO:0000313" key="2">
    <source>
        <dbReference type="Proteomes" id="UP000327013"/>
    </source>
</evidence>
<proteinExistence type="predicted"/>
<keyword evidence="2" id="KW-1185">Reference proteome</keyword>
<protein>
    <submittedName>
        <fullName evidence="1">Uncharacterized protein</fullName>
    </submittedName>
</protein>